<feature type="transmembrane region" description="Helical" evidence="8">
    <location>
        <begin position="298"/>
        <end position="316"/>
    </location>
</feature>
<keyword evidence="4 8" id="KW-0812">Transmembrane</keyword>
<feature type="region of interest" description="Disordered" evidence="7">
    <location>
        <begin position="368"/>
        <end position="387"/>
    </location>
</feature>
<comment type="similarity">
    <text evidence="2">Belongs to the acyltransferase 3 family.</text>
</comment>
<feature type="transmembrane region" description="Helical" evidence="8">
    <location>
        <begin position="180"/>
        <end position="199"/>
    </location>
</feature>
<dbReference type="InterPro" id="IPR002656">
    <property type="entry name" value="Acyl_transf_3_dom"/>
</dbReference>
<evidence type="ECO:0000256" key="2">
    <source>
        <dbReference type="ARBA" id="ARBA00007400"/>
    </source>
</evidence>
<evidence type="ECO:0000313" key="11">
    <source>
        <dbReference type="Proteomes" id="UP000641514"/>
    </source>
</evidence>
<feature type="transmembrane region" description="Helical" evidence="8">
    <location>
        <begin position="118"/>
        <end position="135"/>
    </location>
</feature>
<keyword evidence="5 8" id="KW-1133">Transmembrane helix</keyword>
<accession>A0A916U9F2</accession>
<protein>
    <submittedName>
        <fullName evidence="10">Acyltransferase</fullName>
    </submittedName>
</protein>
<feature type="transmembrane region" description="Helical" evidence="8">
    <location>
        <begin position="234"/>
        <end position="252"/>
    </location>
</feature>
<keyword evidence="6 8" id="KW-0472">Membrane</keyword>
<keyword evidence="3" id="KW-1003">Cell membrane</keyword>
<feature type="transmembrane region" description="Helical" evidence="8">
    <location>
        <begin position="264"/>
        <end position="286"/>
    </location>
</feature>
<evidence type="ECO:0000256" key="7">
    <source>
        <dbReference type="SAM" id="MobiDB-lite"/>
    </source>
</evidence>
<feature type="transmembrane region" description="Helical" evidence="8">
    <location>
        <begin position="47"/>
        <end position="66"/>
    </location>
</feature>
<sequence length="387" mass="42460">MQASSWEGSALTSSSAARTPGDDRTDVTPSAQITSTPRKTRVEWVDIAKGLTIVLVVLLHVVDMLVRRDMTPEVWRTINGYLQPVRMPLFFVASGLFAQGMIAMAWPTMLRSRVAHLFYLYMLWLVVFFAVHNVLPQEVSHGGYASWQNIVGGIYMPNSALWFIYGLAVFAVAAKLMSKLPLWVQFSAAIALSVFSQYYTIVHWSWNNLAEYFVYFLLGLHARSVIIKVSNRNSVPWVLAAIAAYAAVFAVLRGTSIDVPGMKIVLTTFGLLAGVLVASALVRTWLGEMLNKVGRNTLPVYLMLDILIAVLVFGLMKTPIVGGLVVVQFIAPVVLTVATVMLALYVHKALMAARLTWLFELPPKLRGTASTSTATTSTAAKSTATKS</sequence>
<proteinExistence type="inferred from homology"/>
<comment type="caution">
    <text evidence="10">The sequence shown here is derived from an EMBL/GenBank/DDBJ whole genome shotgun (WGS) entry which is preliminary data.</text>
</comment>
<keyword evidence="10" id="KW-0808">Transferase</keyword>
<reference evidence="10" key="2">
    <citation type="submission" date="2020-09" db="EMBL/GenBank/DDBJ databases">
        <authorList>
            <person name="Sun Q."/>
            <person name="Zhou Y."/>
        </authorList>
    </citation>
    <scope>NUCLEOTIDE SEQUENCE</scope>
    <source>
        <strain evidence="10">CGMCC 1.15478</strain>
    </source>
</reference>
<evidence type="ECO:0000259" key="9">
    <source>
        <dbReference type="Pfam" id="PF01757"/>
    </source>
</evidence>
<dbReference type="PANTHER" id="PTHR40074">
    <property type="entry name" value="O-ACETYLTRANSFERASE WECH"/>
    <property type="match status" value="1"/>
</dbReference>
<evidence type="ECO:0000256" key="6">
    <source>
        <dbReference type="ARBA" id="ARBA00023136"/>
    </source>
</evidence>
<dbReference type="GO" id="GO:0009246">
    <property type="term" value="P:enterobacterial common antigen biosynthetic process"/>
    <property type="evidence" value="ECO:0007669"/>
    <property type="project" value="TreeGrafter"/>
</dbReference>
<dbReference type="EMBL" id="BMJH01000001">
    <property type="protein sequence ID" value="GGC62915.1"/>
    <property type="molecule type" value="Genomic_DNA"/>
</dbReference>
<evidence type="ECO:0000256" key="8">
    <source>
        <dbReference type="SAM" id="Phobius"/>
    </source>
</evidence>
<feature type="transmembrane region" description="Helical" evidence="8">
    <location>
        <begin position="86"/>
        <end position="106"/>
    </location>
</feature>
<name>A0A916U9F2_9ACTN</name>
<dbReference type="Pfam" id="PF01757">
    <property type="entry name" value="Acyl_transf_3"/>
    <property type="match status" value="1"/>
</dbReference>
<feature type="transmembrane region" description="Helical" evidence="8">
    <location>
        <begin position="155"/>
        <end position="173"/>
    </location>
</feature>
<evidence type="ECO:0000256" key="3">
    <source>
        <dbReference type="ARBA" id="ARBA00022475"/>
    </source>
</evidence>
<dbReference type="PANTHER" id="PTHR40074:SF4">
    <property type="entry name" value="INNER MEMBRANE PROTEIN YCFT"/>
    <property type="match status" value="1"/>
</dbReference>
<comment type="subcellular location">
    <subcellularLocation>
        <location evidence="1">Cell membrane</location>
        <topology evidence="1">Multi-pass membrane protein</topology>
    </subcellularLocation>
</comment>
<keyword evidence="11" id="KW-1185">Reference proteome</keyword>
<evidence type="ECO:0000256" key="1">
    <source>
        <dbReference type="ARBA" id="ARBA00004651"/>
    </source>
</evidence>
<dbReference type="GO" id="GO:0016413">
    <property type="term" value="F:O-acetyltransferase activity"/>
    <property type="evidence" value="ECO:0007669"/>
    <property type="project" value="TreeGrafter"/>
</dbReference>
<evidence type="ECO:0000256" key="4">
    <source>
        <dbReference type="ARBA" id="ARBA00022692"/>
    </source>
</evidence>
<feature type="domain" description="Acyltransferase 3" evidence="9">
    <location>
        <begin position="43"/>
        <end position="340"/>
    </location>
</feature>
<dbReference type="RefSeq" id="WP_188671935.1">
    <property type="nucleotide sequence ID" value="NZ_BMJH01000001.1"/>
</dbReference>
<organism evidence="10 11">
    <name type="scientific">Hoyosella rhizosphaerae</name>
    <dbReference type="NCBI Taxonomy" id="1755582"/>
    <lineage>
        <taxon>Bacteria</taxon>
        <taxon>Bacillati</taxon>
        <taxon>Actinomycetota</taxon>
        <taxon>Actinomycetes</taxon>
        <taxon>Mycobacteriales</taxon>
        <taxon>Hoyosellaceae</taxon>
        <taxon>Hoyosella</taxon>
    </lineage>
</organism>
<feature type="region of interest" description="Disordered" evidence="7">
    <location>
        <begin position="1"/>
        <end position="34"/>
    </location>
</feature>
<keyword evidence="10" id="KW-0012">Acyltransferase</keyword>
<feature type="transmembrane region" description="Helical" evidence="8">
    <location>
        <begin position="322"/>
        <end position="346"/>
    </location>
</feature>
<dbReference type="Proteomes" id="UP000641514">
    <property type="component" value="Unassembled WGS sequence"/>
</dbReference>
<dbReference type="AlphaFoldDB" id="A0A916U9F2"/>
<evidence type="ECO:0000256" key="5">
    <source>
        <dbReference type="ARBA" id="ARBA00022989"/>
    </source>
</evidence>
<dbReference type="GO" id="GO:0005886">
    <property type="term" value="C:plasma membrane"/>
    <property type="evidence" value="ECO:0007669"/>
    <property type="project" value="UniProtKB-SubCell"/>
</dbReference>
<feature type="compositionally biased region" description="Polar residues" evidence="7">
    <location>
        <begin position="1"/>
        <end position="17"/>
    </location>
</feature>
<gene>
    <name evidence="10" type="ORF">GCM10011410_14170</name>
</gene>
<reference evidence="10" key="1">
    <citation type="journal article" date="2014" name="Int. J. Syst. Evol. Microbiol.">
        <title>Complete genome sequence of Corynebacterium casei LMG S-19264T (=DSM 44701T), isolated from a smear-ripened cheese.</title>
        <authorList>
            <consortium name="US DOE Joint Genome Institute (JGI-PGF)"/>
            <person name="Walter F."/>
            <person name="Albersmeier A."/>
            <person name="Kalinowski J."/>
            <person name="Ruckert C."/>
        </authorList>
    </citation>
    <scope>NUCLEOTIDE SEQUENCE</scope>
    <source>
        <strain evidence="10">CGMCC 1.15478</strain>
    </source>
</reference>
<evidence type="ECO:0000313" key="10">
    <source>
        <dbReference type="EMBL" id="GGC62915.1"/>
    </source>
</evidence>